<dbReference type="InterPro" id="IPR051686">
    <property type="entry name" value="Lipoprotein_DolP"/>
</dbReference>
<organism evidence="4 5">
    <name type="scientific">Bdellovibrio reynosensis</name>
    <dbReference type="NCBI Taxonomy" id="2835041"/>
    <lineage>
        <taxon>Bacteria</taxon>
        <taxon>Pseudomonadati</taxon>
        <taxon>Bdellovibrionota</taxon>
        <taxon>Bdellovibrionia</taxon>
        <taxon>Bdellovibrionales</taxon>
        <taxon>Pseudobdellovibrionaceae</taxon>
        <taxon>Bdellovibrio</taxon>
    </lineage>
</organism>
<sequence length="125" mass="13570">MNNKLAMLVAASLVVASGGAYADGDKKGHIKDDQVSKTYHTEKTADDQAMMNEKDTELTRRVREQIVADEKLSMNAKNIKIIAQNGKVTLKGPVDSAGERNKVEAIAKKVSGAKSIINQTEVEKE</sequence>
<dbReference type="Proteomes" id="UP000830116">
    <property type="component" value="Chromosome"/>
</dbReference>
<dbReference type="InterPro" id="IPR007055">
    <property type="entry name" value="BON_dom"/>
</dbReference>
<evidence type="ECO:0000259" key="3">
    <source>
        <dbReference type="PROSITE" id="PS50914"/>
    </source>
</evidence>
<dbReference type="RefSeq" id="WP_243538396.1">
    <property type="nucleotide sequence ID" value="NZ_CP093442.1"/>
</dbReference>
<dbReference type="Pfam" id="PF04972">
    <property type="entry name" value="BON"/>
    <property type="match status" value="1"/>
</dbReference>
<evidence type="ECO:0000313" key="5">
    <source>
        <dbReference type="Proteomes" id="UP000830116"/>
    </source>
</evidence>
<reference evidence="4" key="1">
    <citation type="submission" date="2022-03" db="EMBL/GenBank/DDBJ databases">
        <title>Genome Identification and Characterization of new species Bdellovibrio reynosense LBG001 sp. nov. from a Mexico soil sample.</title>
        <authorList>
            <person name="Camilli A."/>
            <person name="Ajao Y."/>
            <person name="Guo X."/>
        </authorList>
    </citation>
    <scope>NUCLEOTIDE SEQUENCE</scope>
    <source>
        <strain evidence="4">LBG001</strain>
    </source>
</reference>
<gene>
    <name evidence="4" type="ORF">MNR06_02345</name>
</gene>
<accession>A0ABY4C9Z5</accession>
<name>A0ABY4C9Z5_9BACT</name>
<evidence type="ECO:0000256" key="2">
    <source>
        <dbReference type="SAM" id="SignalP"/>
    </source>
</evidence>
<protein>
    <submittedName>
        <fullName evidence="4">BON domain-containing protein</fullName>
    </submittedName>
</protein>
<dbReference type="PROSITE" id="PS50914">
    <property type="entry name" value="BON"/>
    <property type="match status" value="1"/>
</dbReference>
<proteinExistence type="predicted"/>
<feature type="region of interest" description="Disordered" evidence="1">
    <location>
        <begin position="20"/>
        <end position="56"/>
    </location>
</feature>
<keyword evidence="5" id="KW-1185">Reference proteome</keyword>
<evidence type="ECO:0000313" key="4">
    <source>
        <dbReference type="EMBL" id="UOF01792.1"/>
    </source>
</evidence>
<dbReference type="PANTHER" id="PTHR34606">
    <property type="entry name" value="BON DOMAIN-CONTAINING PROTEIN"/>
    <property type="match status" value="1"/>
</dbReference>
<feature type="compositionally biased region" description="Basic and acidic residues" evidence="1">
    <location>
        <begin position="23"/>
        <end position="56"/>
    </location>
</feature>
<evidence type="ECO:0000256" key="1">
    <source>
        <dbReference type="SAM" id="MobiDB-lite"/>
    </source>
</evidence>
<feature type="signal peptide" evidence="2">
    <location>
        <begin position="1"/>
        <end position="22"/>
    </location>
</feature>
<dbReference type="PANTHER" id="PTHR34606:SF15">
    <property type="entry name" value="BON DOMAIN-CONTAINING PROTEIN"/>
    <property type="match status" value="1"/>
</dbReference>
<feature type="domain" description="BON" evidence="3">
    <location>
        <begin position="54"/>
        <end position="124"/>
    </location>
</feature>
<feature type="chain" id="PRO_5046564643" evidence="2">
    <location>
        <begin position="23"/>
        <end position="125"/>
    </location>
</feature>
<keyword evidence="2" id="KW-0732">Signal</keyword>
<dbReference type="EMBL" id="CP093442">
    <property type="protein sequence ID" value="UOF01792.1"/>
    <property type="molecule type" value="Genomic_DNA"/>
</dbReference>
<dbReference type="Gene3D" id="3.30.1340.30">
    <property type="match status" value="1"/>
</dbReference>